<gene>
    <name evidence="2" type="primary">het-6_41</name>
    <name evidence="2" type="ORF">LSUE1_G005085</name>
</gene>
<dbReference type="InterPro" id="IPR052895">
    <property type="entry name" value="HetReg/Transcr_Mod"/>
</dbReference>
<organism evidence="2 3">
    <name type="scientific">Lachnellula suecica</name>
    <dbReference type="NCBI Taxonomy" id="602035"/>
    <lineage>
        <taxon>Eukaryota</taxon>
        <taxon>Fungi</taxon>
        <taxon>Dikarya</taxon>
        <taxon>Ascomycota</taxon>
        <taxon>Pezizomycotina</taxon>
        <taxon>Leotiomycetes</taxon>
        <taxon>Helotiales</taxon>
        <taxon>Lachnaceae</taxon>
        <taxon>Lachnellula</taxon>
    </lineage>
</organism>
<dbReference type="AlphaFoldDB" id="A0A8T9CH42"/>
<evidence type="ECO:0000313" key="2">
    <source>
        <dbReference type="EMBL" id="TVY82093.1"/>
    </source>
</evidence>
<reference evidence="2 3" key="1">
    <citation type="submission" date="2018-05" db="EMBL/GenBank/DDBJ databases">
        <title>Genome sequencing and assembly of the regulated plant pathogen Lachnellula willkommii and related sister species for the development of diagnostic species identification markers.</title>
        <authorList>
            <person name="Giroux E."/>
            <person name="Bilodeau G."/>
        </authorList>
    </citation>
    <scope>NUCLEOTIDE SEQUENCE [LARGE SCALE GENOMIC DNA]</scope>
    <source>
        <strain evidence="2 3">CBS 268.59</strain>
    </source>
</reference>
<dbReference type="Proteomes" id="UP000469558">
    <property type="component" value="Unassembled WGS sequence"/>
</dbReference>
<dbReference type="InterPro" id="IPR001202">
    <property type="entry name" value="WW_dom"/>
</dbReference>
<dbReference type="Pfam" id="PF26639">
    <property type="entry name" value="Het-6_barrel"/>
    <property type="match status" value="1"/>
</dbReference>
<sequence length="671" mass="75407">MDNESLSSSELSMSRPYTYSILDENKQEIRLLAILPGTFGTDIRVSLETKAFAQDSGLIFEALSYTWGSPTNPIEILVEGSSETATLKVTQNLAEALPYLRYEDRPRIVWIDAICVNQHDLAERSSQVKRMADIYSSASRVVVWLGPESDDSALGISCCEKVSSHITVDWNLQTISPRSEKDLNWADKDQNPPFLESEIIALSNLFHRDWFSRLWIWQVHLAPNIMVLCGSRSTSWATIQDTVGSIYLKPRSQSFSNLMSRSHQGLLYDLCRGPREFVFEQLIEITKFSLCSDPRDRLYALFSLLKDEEKELAIVPNYSKTPAETFRDFTRHYIQCKKELQFLSTIEVHDEKPMDPSWVPDWSKLRVTKAFETLMASGLSAAPATFEGDGVLKVVGVTIGIIDKAEAFRLPTPDSPKSSMLDYASELQGITQATKLGPLLLSNAQKLGEFCRVLLGNNFSQLYVPASPNYPRVEDIKRFLKDLLSINLENFGEASKNVMETWKDSLERYCYNRSLVKCTNGAIGLAPKCAQPGDKLVVLLGCDTAMALRPCGSAIHQVLGDASYDGMDGSAFPGPLPENFRLVFLDEKTGKFDPEDPRLKKVQLPSGWRKSRYTYGGEELLFVRDGNDEETWCDPRLSVEALESQGVELESYTILMVLTQVNKELHKGAQN</sequence>
<accession>A0A8T9CH42</accession>
<dbReference type="Pfam" id="PF06985">
    <property type="entry name" value="HET"/>
    <property type="match status" value="1"/>
</dbReference>
<dbReference type="EMBL" id="QGMK01000372">
    <property type="protein sequence ID" value="TVY82093.1"/>
    <property type="molecule type" value="Genomic_DNA"/>
</dbReference>
<dbReference type="PROSITE" id="PS50020">
    <property type="entry name" value="WW_DOMAIN_2"/>
    <property type="match status" value="1"/>
</dbReference>
<dbReference type="InterPro" id="IPR010730">
    <property type="entry name" value="HET"/>
</dbReference>
<name>A0A8T9CH42_9HELO</name>
<evidence type="ECO:0000259" key="1">
    <source>
        <dbReference type="PROSITE" id="PS50020"/>
    </source>
</evidence>
<protein>
    <submittedName>
        <fullName evidence="2">Heterokaryon incompatibility protein 6 OR allele</fullName>
    </submittedName>
</protein>
<evidence type="ECO:0000313" key="3">
    <source>
        <dbReference type="Proteomes" id="UP000469558"/>
    </source>
</evidence>
<proteinExistence type="predicted"/>
<dbReference type="PANTHER" id="PTHR24148">
    <property type="entry name" value="ANKYRIN REPEAT DOMAIN-CONTAINING PROTEIN 39 HOMOLOG-RELATED"/>
    <property type="match status" value="1"/>
</dbReference>
<dbReference type="PANTHER" id="PTHR24148:SF64">
    <property type="entry name" value="HETEROKARYON INCOMPATIBILITY DOMAIN-CONTAINING PROTEIN"/>
    <property type="match status" value="1"/>
</dbReference>
<keyword evidence="3" id="KW-1185">Reference proteome</keyword>
<comment type="caution">
    <text evidence="2">The sequence shown here is derived from an EMBL/GenBank/DDBJ whole genome shotgun (WGS) entry which is preliminary data.</text>
</comment>
<feature type="domain" description="WW" evidence="1">
    <location>
        <begin position="602"/>
        <end position="637"/>
    </location>
</feature>
<dbReference type="OrthoDB" id="3553147at2759"/>